<feature type="domain" description="Pyridoxamine 5'-phosphate oxidase N-terminal" evidence="2">
    <location>
        <begin position="10"/>
        <end position="136"/>
    </location>
</feature>
<name>A0A5D4JGH8_9ACTN</name>
<dbReference type="SUPFAM" id="SSF50475">
    <property type="entry name" value="FMN-binding split barrel"/>
    <property type="match status" value="1"/>
</dbReference>
<dbReference type="InterPro" id="IPR012349">
    <property type="entry name" value="Split_barrel_FMN-bd"/>
</dbReference>
<dbReference type="NCBIfam" id="TIGR03667">
    <property type="entry name" value="Rv3369"/>
    <property type="match status" value="1"/>
</dbReference>
<keyword evidence="1 3" id="KW-0560">Oxidoreductase</keyword>
<gene>
    <name evidence="3" type="ORF">FY004_18375</name>
</gene>
<reference evidence="3 4" key="1">
    <citation type="submission" date="2019-08" db="EMBL/GenBank/DDBJ databases">
        <title>Draft genome for granaticin producer strain Streptomyces parvus C05.</title>
        <authorList>
            <person name="Gonzalez-Pimentel J.L."/>
        </authorList>
    </citation>
    <scope>NUCLEOTIDE SEQUENCE [LARGE SCALE GENOMIC DNA]</scope>
    <source>
        <strain evidence="3 4">C05</strain>
    </source>
</reference>
<evidence type="ECO:0000256" key="1">
    <source>
        <dbReference type="ARBA" id="ARBA00023002"/>
    </source>
</evidence>
<protein>
    <submittedName>
        <fullName evidence="3">TIGR03667 family PPOX class F420-dependent oxidoreductase</fullName>
        <ecNumber evidence="3">1.-.-.-</ecNumber>
    </submittedName>
</protein>
<dbReference type="PANTHER" id="PTHR35176:SF6">
    <property type="entry name" value="HEME OXYGENASE HI_0854-RELATED"/>
    <property type="match status" value="1"/>
</dbReference>
<evidence type="ECO:0000313" key="4">
    <source>
        <dbReference type="Proteomes" id="UP000323242"/>
    </source>
</evidence>
<dbReference type="GO" id="GO:0016627">
    <property type="term" value="F:oxidoreductase activity, acting on the CH-CH group of donors"/>
    <property type="evidence" value="ECO:0007669"/>
    <property type="project" value="TreeGrafter"/>
</dbReference>
<dbReference type="InterPro" id="IPR019966">
    <property type="entry name" value="F420-dep_enz_PPOX_Rv3369"/>
</dbReference>
<dbReference type="EMBL" id="VSZQ01000093">
    <property type="protein sequence ID" value="TYR62733.1"/>
    <property type="molecule type" value="Genomic_DNA"/>
</dbReference>
<sequence>MPDPDTEFGERARRRLREERVIWLTAVGEDGTPQPNPVWFWWDGSSFLVYNWDRSRRLDHIRRNPRVSLHFNADAKGHDVLVVVGRAEVLADAELPHEMPGYREKYADAMVALAGSPEAYGESHAVAVRVHPERIRGR</sequence>
<keyword evidence="4" id="KW-1185">Reference proteome</keyword>
<accession>A0A5D4JGH8</accession>
<dbReference type="InterPro" id="IPR011576">
    <property type="entry name" value="Pyridox_Oxase_N"/>
</dbReference>
<evidence type="ECO:0000313" key="3">
    <source>
        <dbReference type="EMBL" id="TYR62733.1"/>
    </source>
</evidence>
<dbReference type="AlphaFoldDB" id="A0A5D4JGH8"/>
<dbReference type="InterPro" id="IPR052019">
    <property type="entry name" value="F420H2_bilvrd_red/Heme_oxyg"/>
</dbReference>
<proteinExistence type="predicted"/>
<comment type="caution">
    <text evidence="3">The sequence shown here is derived from an EMBL/GenBank/DDBJ whole genome shotgun (WGS) entry which is preliminary data.</text>
</comment>
<dbReference type="PANTHER" id="PTHR35176">
    <property type="entry name" value="HEME OXYGENASE HI_0854-RELATED"/>
    <property type="match status" value="1"/>
</dbReference>
<dbReference type="GO" id="GO:0070967">
    <property type="term" value="F:coenzyme F420 binding"/>
    <property type="evidence" value="ECO:0007669"/>
    <property type="project" value="TreeGrafter"/>
</dbReference>
<dbReference type="Proteomes" id="UP000323242">
    <property type="component" value="Unassembled WGS sequence"/>
</dbReference>
<organism evidence="3 4">
    <name type="scientific">Streptomyces parvus</name>
    <dbReference type="NCBI Taxonomy" id="66428"/>
    <lineage>
        <taxon>Bacteria</taxon>
        <taxon>Bacillati</taxon>
        <taxon>Actinomycetota</taxon>
        <taxon>Actinomycetes</taxon>
        <taxon>Kitasatosporales</taxon>
        <taxon>Streptomycetaceae</taxon>
        <taxon>Streptomyces</taxon>
    </lineage>
</organism>
<dbReference type="Pfam" id="PF01243">
    <property type="entry name" value="PNPOx_N"/>
    <property type="match status" value="1"/>
</dbReference>
<evidence type="ECO:0000259" key="2">
    <source>
        <dbReference type="Pfam" id="PF01243"/>
    </source>
</evidence>
<dbReference type="Gene3D" id="2.30.110.10">
    <property type="entry name" value="Electron Transport, Fmn-binding Protein, Chain A"/>
    <property type="match status" value="1"/>
</dbReference>
<dbReference type="EC" id="1.-.-.-" evidence="3"/>
<dbReference type="GO" id="GO:0005829">
    <property type="term" value="C:cytosol"/>
    <property type="evidence" value="ECO:0007669"/>
    <property type="project" value="TreeGrafter"/>
</dbReference>